<dbReference type="OrthoDB" id="6272649at2759"/>
<feature type="region of interest" description="Disordered" evidence="1">
    <location>
        <begin position="295"/>
        <end position="330"/>
    </location>
</feature>
<feature type="chain" id="PRO_5019171694" evidence="2">
    <location>
        <begin position="21"/>
        <end position="696"/>
    </location>
</feature>
<feature type="compositionally biased region" description="Basic residues" evidence="1">
    <location>
        <begin position="506"/>
        <end position="519"/>
    </location>
</feature>
<feature type="compositionally biased region" description="Polar residues" evidence="1">
    <location>
        <begin position="520"/>
        <end position="541"/>
    </location>
</feature>
<feature type="compositionally biased region" description="Polar residues" evidence="1">
    <location>
        <begin position="490"/>
        <end position="505"/>
    </location>
</feature>
<evidence type="ECO:0000256" key="2">
    <source>
        <dbReference type="SAM" id="SignalP"/>
    </source>
</evidence>
<feature type="compositionally biased region" description="Low complexity" evidence="1">
    <location>
        <begin position="631"/>
        <end position="646"/>
    </location>
</feature>
<evidence type="ECO:0000313" key="3">
    <source>
        <dbReference type="EMBL" id="VEL16258.1"/>
    </source>
</evidence>
<keyword evidence="4" id="KW-1185">Reference proteome</keyword>
<feature type="region of interest" description="Disordered" evidence="1">
    <location>
        <begin position="155"/>
        <end position="214"/>
    </location>
</feature>
<sequence length="696" mass="72859">MHIFLLVVGALEASVGVATAIICCRQVCPISGGSAASTAADYLFNAPGLTLISTSGDLLLAMPAGGNGASFDADRGRNAVGHSDAERAAVANGRTEIPTRLPASLLPQLHPSLPAFLPPSGRRSVLLTQADTGALAVVAVQATASLLSANYNAAPDAGRSPDAPSIPTPSSRQSGLPPMPPPRSPSPPSTTAVASSENAQRHAQESALGPAPTSLTSWTRRLRLRLLQRRRPLRMCRLRLVENGPAVVVVPPVSQSASLPTAPTSDSASSAASASPAGSLPVRLQACLVNEIARQMMGNSTGGRRRRSRRTRQRSSPYIPPLSISSASSNPISAACESGGTRLLGQPVAGLQRASLVYVMPSPSLEEPPIIFPPFPPAYQRDDFAASSTTPGSEGLANSVSSSALHWCPTSSSALSTYSGDDTATSHTASRRTGFRRWHSGLWFSQYLRFRFFRRPLFNRNRTGTPLPTRSSFCHRVSISNAPEADSDTGGPSVSNCQGSRSRSVSNHRMRSRSAHRRPTQQPLVTPGSPSTVAGCSSRQLFPSRPACRTSSSTTTSPASALIAAGDRFLQPVYILEELDDQAPAIAHNTPPPAYSTLDRNPPTHLLSNPLGINVIPISSSSPSSPPPTPSLSSPSNPPASLFPSSSIPLSSPPAYIQVQPLSTAAAHNSSSYLNLLRHGSPSPLARPLTSTMPPS</sequence>
<comment type="caution">
    <text evidence="3">The sequence shown here is derived from an EMBL/GenBank/DDBJ whole genome shotgun (WGS) entry which is preliminary data.</text>
</comment>
<feature type="region of interest" description="Disordered" evidence="1">
    <location>
        <begin position="481"/>
        <end position="559"/>
    </location>
</feature>
<feature type="compositionally biased region" description="Low complexity" evidence="1">
    <location>
        <begin position="543"/>
        <end position="559"/>
    </location>
</feature>
<dbReference type="Proteomes" id="UP000784294">
    <property type="component" value="Unassembled WGS sequence"/>
</dbReference>
<protein>
    <submittedName>
        <fullName evidence="3">Uncharacterized protein</fullName>
    </submittedName>
</protein>
<evidence type="ECO:0000256" key="1">
    <source>
        <dbReference type="SAM" id="MobiDB-lite"/>
    </source>
</evidence>
<reference evidence="3" key="1">
    <citation type="submission" date="2018-11" db="EMBL/GenBank/DDBJ databases">
        <authorList>
            <consortium name="Pathogen Informatics"/>
        </authorList>
    </citation>
    <scope>NUCLEOTIDE SEQUENCE</scope>
</reference>
<name>A0A448WNR7_9PLAT</name>
<accession>A0A448WNR7</accession>
<organism evidence="3 4">
    <name type="scientific">Protopolystoma xenopodis</name>
    <dbReference type="NCBI Taxonomy" id="117903"/>
    <lineage>
        <taxon>Eukaryota</taxon>
        <taxon>Metazoa</taxon>
        <taxon>Spiralia</taxon>
        <taxon>Lophotrochozoa</taxon>
        <taxon>Platyhelminthes</taxon>
        <taxon>Monogenea</taxon>
        <taxon>Polyopisthocotylea</taxon>
        <taxon>Polystomatidea</taxon>
        <taxon>Polystomatidae</taxon>
        <taxon>Protopolystoma</taxon>
    </lineage>
</organism>
<feature type="compositionally biased region" description="Basic residues" evidence="1">
    <location>
        <begin position="303"/>
        <end position="313"/>
    </location>
</feature>
<gene>
    <name evidence="3" type="ORF">PXEA_LOCUS9698</name>
</gene>
<feature type="compositionally biased region" description="Pro residues" evidence="1">
    <location>
        <begin position="177"/>
        <end position="188"/>
    </location>
</feature>
<feature type="region of interest" description="Disordered" evidence="1">
    <location>
        <begin position="256"/>
        <end position="276"/>
    </location>
</feature>
<dbReference type="AlphaFoldDB" id="A0A448WNR7"/>
<feature type="compositionally biased region" description="Low complexity" evidence="1">
    <location>
        <begin position="314"/>
        <end position="330"/>
    </location>
</feature>
<feature type="region of interest" description="Disordered" evidence="1">
    <location>
        <begin position="585"/>
        <end position="646"/>
    </location>
</feature>
<keyword evidence="2" id="KW-0732">Signal</keyword>
<feature type="region of interest" description="Disordered" evidence="1">
    <location>
        <begin position="675"/>
        <end position="696"/>
    </location>
</feature>
<dbReference type="EMBL" id="CAAALY010027745">
    <property type="protein sequence ID" value="VEL16258.1"/>
    <property type="molecule type" value="Genomic_DNA"/>
</dbReference>
<feature type="signal peptide" evidence="2">
    <location>
        <begin position="1"/>
        <end position="20"/>
    </location>
</feature>
<proteinExistence type="predicted"/>
<evidence type="ECO:0000313" key="4">
    <source>
        <dbReference type="Proteomes" id="UP000784294"/>
    </source>
</evidence>